<reference evidence="1 2" key="1">
    <citation type="submission" date="2019-09" db="EMBL/GenBank/DDBJ databases">
        <authorList>
            <person name="Depoorter E."/>
        </authorList>
    </citation>
    <scope>NUCLEOTIDE SEQUENCE [LARGE SCALE GENOMIC DNA]</scope>
    <source>
        <strain evidence="1">LMG 26883</strain>
    </source>
</reference>
<proteinExistence type="predicted"/>
<dbReference type="RefSeq" id="WP_174901330.1">
    <property type="nucleotide sequence ID" value="NZ_CABVPP010000001.1"/>
</dbReference>
<name>A0A6P2H745_9BURK</name>
<accession>A0A6P2H745</accession>
<evidence type="ECO:0000313" key="1">
    <source>
        <dbReference type="EMBL" id="VWB12139.1"/>
    </source>
</evidence>
<dbReference type="AlphaFoldDB" id="A0A6P2H745"/>
<organism evidence="1 2">
    <name type="scientific">Burkholderia pseudomultivorans</name>
    <dbReference type="NCBI Taxonomy" id="1207504"/>
    <lineage>
        <taxon>Bacteria</taxon>
        <taxon>Pseudomonadati</taxon>
        <taxon>Pseudomonadota</taxon>
        <taxon>Betaproteobacteria</taxon>
        <taxon>Burkholderiales</taxon>
        <taxon>Burkholderiaceae</taxon>
        <taxon>Burkholderia</taxon>
        <taxon>Burkholderia cepacia complex</taxon>
    </lineage>
</organism>
<protein>
    <submittedName>
        <fullName evidence="1">Uncharacterized protein</fullName>
    </submittedName>
</protein>
<dbReference type="EMBL" id="CABVPP010000001">
    <property type="protein sequence ID" value="VWB12139.1"/>
    <property type="molecule type" value="Genomic_DNA"/>
</dbReference>
<dbReference type="GeneID" id="93167417"/>
<sequence>MSATNQLPDDFSGVAEFKVICTDIATGIDTASIYTKYYRNGALHREDGPAVLLDGKPHEYWVSGGRFTEEEFNAYLERMKLKETLQVDLDVKADNNEKSKI</sequence>
<dbReference type="Proteomes" id="UP000494162">
    <property type="component" value="Unassembled WGS sequence"/>
</dbReference>
<gene>
    <name evidence="1" type="ORF">BPS26883_00405</name>
</gene>
<evidence type="ECO:0000313" key="2">
    <source>
        <dbReference type="Proteomes" id="UP000494162"/>
    </source>
</evidence>